<feature type="coiled-coil region" evidence="1">
    <location>
        <begin position="278"/>
        <end position="418"/>
    </location>
</feature>
<accession>A0A9D1PQQ0</accession>
<sequence>MRFVKADIYGFGKWVDQTFDFSSAQFNAFYGENESGKSTLQQFFLFVMFGLPPKRRQHFESKYSSRFGGSLTVEQNSALYTIERTKNGVRVLTEDGEAPAQFLEELLYGLTRETFESIYAFTALQLSEIQQMKVQDLNDVLFSVGLTGSTSIYKVEKTLDQRLGSLYKARGWKAEINEQLKKVETLAEEVRQLQHRESTYIEKRTNLEELKETLEQLEMEQDQIEATLHLKEKHLYACKQKEAYLLLEKERAAYEEIKPFPEEGIARFERLKDRLLPIESERNVLKQQLQQYEKAYEEANETLLSKDYHALLQQFMKQKMIYIDLEKDIAHLTVQLKQIEETLREKLSEVSLTVEEIEDIILPFHLDQTVQQIKEQASTLQQEEAILQDEKRTNQTEINRLEKEIDDINDQIIDETLLEERKTANKRYENEQLFYTQHASRQRDMEAFTEKKRIQSNQIMYGAIVVAIICAFIGWSNDMPMFMLFAGILVIIGVAQKLYLQRLWDAVPISTQHATDKMTEQQYIENEQIIQQQQTIHQELFLLQNELKKVLHADLLLDNKWEAWKTKQTQLQDKIATVTFQYPFLQQLEVYIWDTYIRYIREVKEMLQTRSELQNDLYSMEHTFAPLERIRKQLGEHLGVPNVTIQQIEEIYEQEQQSVAKKEQAEREMNERQNVLIDIEEKIATYRTEMKELFAIAQVENDNEFYTIARENEKITSLDREMKEILSPLQLQFSEVELKEMFASTESEETLEELVEQLRQEKIRKQTKMNGTHEQYVAVQYEVEQLEASGILSEKIYLLEMEKTKLTKLTNEWSVYKVAQAALDEAKKRYQEKYFHAVIDKTSTFFEHITQGKYVTVFAPTEKLPFQVETEDQRRYRVDELSKGTIDQLYVALRLAMNVIMQEKISVPLIIDDAFVHFDTVRSSQMVQLLREISVTQQVILFTCKDYFAKQVQATHILTNEKMKEDVHA</sequence>
<proteinExistence type="predicted"/>
<feature type="domain" description="YhaN AAA" evidence="3">
    <location>
        <begin position="1"/>
        <end position="199"/>
    </location>
</feature>
<dbReference type="Pfam" id="PF13514">
    <property type="entry name" value="AAA_27"/>
    <property type="match status" value="1"/>
</dbReference>
<feature type="coiled-coil region" evidence="1">
    <location>
        <begin position="169"/>
        <end position="234"/>
    </location>
</feature>
<dbReference type="InterPro" id="IPR027417">
    <property type="entry name" value="P-loop_NTPase"/>
</dbReference>
<dbReference type="Gene3D" id="3.40.50.300">
    <property type="entry name" value="P-loop containing nucleotide triphosphate hydrolases"/>
    <property type="match status" value="2"/>
</dbReference>
<comment type="caution">
    <text evidence="4">The sequence shown here is derived from an EMBL/GenBank/DDBJ whole genome shotgun (WGS) entry which is preliminary data.</text>
</comment>
<gene>
    <name evidence="4" type="ORF">H9895_12275</name>
</gene>
<dbReference type="InterPro" id="IPR038734">
    <property type="entry name" value="YhaN_AAA"/>
</dbReference>
<keyword evidence="1" id="KW-0175">Coiled coil</keyword>
<evidence type="ECO:0000259" key="3">
    <source>
        <dbReference type="Pfam" id="PF13514"/>
    </source>
</evidence>
<reference evidence="4" key="2">
    <citation type="submission" date="2021-04" db="EMBL/GenBank/DDBJ databases">
        <authorList>
            <person name="Gilroy R."/>
        </authorList>
    </citation>
    <scope>NUCLEOTIDE SEQUENCE</scope>
    <source>
        <strain evidence="4">CHK169-2315</strain>
    </source>
</reference>
<evidence type="ECO:0000313" key="5">
    <source>
        <dbReference type="Proteomes" id="UP000823937"/>
    </source>
</evidence>
<evidence type="ECO:0000256" key="1">
    <source>
        <dbReference type="SAM" id="Coils"/>
    </source>
</evidence>
<reference evidence="4" key="1">
    <citation type="journal article" date="2021" name="PeerJ">
        <title>Extensive microbial diversity within the chicken gut microbiome revealed by metagenomics and culture.</title>
        <authorList>
            <person name="Gilroy R."/>
            <person name="Ravi A."/>
            <person name="Getino M."/>
            <person name="Pursley I."/>
            <person name="Horton D.L."/>
            <person name="Alikhan N.F."/>
            <person name="Baker D."/>
            <person name="Gharbi K."/>
            <person name="Hall N."/>
            <person name="Watson M."/>
            <person name="Adriaenssens E.M."/>
            <person name="Foster-Nyarko E."/>
            <person name="Jarju S."/>
            <person name="Secka A."/>
            <person name="Antonio M."/>
            <person name="Oren A."/>
            <person name="Chaudhuri R.R."/>
            <person name="La Ragione R."/>
            <person name="Hildebrand F."/>
            <person name="Pallen M.J."/>
        </authorList>
    </citation>
    <scope>NUCLEOTIDE SEQUENCE</scope>
    <source>
        <strain evidence="4">CHK169-2315</strain>
    </source>
</reference>
<dbReference type="Proteomes" id="UP000823937">
    <property type="component" value="Unassembled WGS sequence"/>
</dbReference>
<keyword evidence="2" id="KW-1133">Transmembrane helix</keyword>
<feature type="coiled-coil region" evidence="1">
    <location>
        <begin position="645"/>
        <end position="682"/>
    </location>
</feature>
<keyword evidence="2" id="KW-0472">Membrane</keyword>
<keyword evidence="2" id="KW-0812">Transmembrane</keyword>
<dbReference type="AlphaFoldDB" id="A0A9D1PQQ0"/>
<organism evidence="4 5">
    <name type="scientific">Candidatus Pseudogracilibacillus intestinigallinarum</name>
    <dbReference type="NCBI Taxonomy" id="2838742"/>
    <lineage>
        <taxon>Bacteria</taxon>
        <taxon>Bacillati</taxon>
        <taxon>Bacillota</taxon>
        <taxon>Bacilli</taxon>
        <taxon>Bacillales</taxon>
        <taxon>Bacillaceae</taxon>
        <taxon>Pseudogracilibacillus</taxon>
    </lineage>
</organism>
<dbReference type="EMBL" id="DXHX01000172">
    <property type="protein sequence ID" value="HIV75844.1"/>
    <property type="molecule type" value="Genomic_DNA"/>
</dbReference>
<dbReference type="PANTHER" id="PTHR41259">
    <property type="entry name" value="DOUBLE-STRAND BREAK REPAIR RAD50 ATPASE, PUTATIVE-RELATED"/>
    <property type="match status" value="1"/>
</dbReference>
<evidence type="ECO:0000256" key="2">
    <source>
        <dbReference type="SAM" id="Phobius"/>
    </source>
</evidence>
<dbReference type="SUPFAM" id="SSF52540">
    <property type="entry name" value="P-loop containing nucleoside triphosphate hydrolases"/>
    <property type="match status" value="1"/>
</dbReference>
<feature type="transmembrane region" description="Helical" evidence="2">
    <location>
        <begin position="481"/>
        <end position="500"/>
    </location>
</feature>
<feature type="transmembrane region" description="Helical" evidence="2">
    <location>
        <begin position="459"/>
        <end position="475"/>
    </location>
</feature>
<name>A0A9D1PQQ0_9BACI</name>
<evidence type="ECO:0000313" key="4">
    <source>
        <dbReference type="EMBL" id="HIV75844.1"/>
    </source>
</evidence>
<protein>
    <submittedName>
        <fullName evidence="4">AAA family ATPase</fullName>
    </submittedName>
</protein>
<dbReference type="PANTHER" id="PTHR41259:SF1">
    <property type="entry name" value="DOUBLE-STRAND BREAK REPAIR RAD50 ATPASE, PUTATIVE-RELATED"/>
    <property type="match status" value="1"/>
</dbReference>